<feature type="chain" id="PRO_5040918491" evidence="3">
    <location>
        <begin position="32"/>
        <end position="1626"/>
    </location>
</feature>
<dbReference type="SUPFAM" id="SSF49265">
    <property type="entry name" value="Fibronectin type III"/>
    <property type="match status" value="4"/>
</dbReference>
<dbReference type="SUPFAM" id="SSF49899">
    <property type="entry name" value="Concanavalin A-like lectins/glucanases"/>
    <property type="match status" value="2"/>
</dbReference>
<feature type="domain" description="MAM" evidence="4">
    <location>
        <begin position="570"/>
        <end position="751"/>
    </location>
</feature>
<feature type="domain" description="MAM" evidence="4">
    <location>
        <begin position="1130"/>
        <end position="1310"/>
    </location>
</feature>
<feature type="compositionally biased region" description="Polar residues" evidence="2">
    <location>
        <begin position="616"/>
        <end position="627"/>
    </location>
</feature>
<dbReference type="PROSITE" id="PS50060">
    <property type="entry name" value="MAM_2"/>
    <property type="match status" value="2"/>
</dbReference>
<protein>
    <submittedName>
        <fullName evidence="6">Fibronectin type III domain-containing protein</fullName>
    </submittedName>
</protein>
<feature type="signal peptide" evidence="3">
    <location>
        <begin position="1"/>
        <end position="31"/>
    </location>
</feature>
<sequence>MKKPLLAKLRGSGAHALAIAALLLTSAAGHAQTTAYCATGLGGVCGGNNITTLGITGTTLNATGLTCATTGGQAYATYPATGATTATLSSGVPYTLSTTLSGASIVSVWIDYNHNFVFEASEWTQVTTSSPTGTPVSVQLIIPTTAVQGQTGLRIRSRLAGNANGATDACTSFASGETKDFTVTIGAPVACPTVSGVTVTNITATGASVGFTPVSGTTSYTVTATPTGGTPITQTGTTSPITLSGLTASTTYTLSIVSNCGGTTTSAAATGSFATGCTAAPYATVNNTTPYTQDFEATWLSQCGTRDIPATNWRNTPITGDNSWRRDDDGASAAWTSTSGAYTPAGSPLGSTSLHSARFHSYDIANRENGRLDLSLNMAGSNGTPTLTFDYINTSGSDSLKVYVSTNGGSTFGAMLLGLRNASAWARQTVALPAGLTATTVIRLQAVGDYGVTDIGVDNVSVGYISCPPVTAASLSNITGTSASLSFTPGAGAGSYIVTVTPTGGTATTITPAPTGSPVALTGLTPSTAYTVSIVGNCGTTNGNSTAVTLTFNTACAAAPYATVNNTTPYTQDFEATWLSLCGTRETPAVNWRNSPLTGNNSWRREDDGASAAWTGPTSGAYTPTGSTVGGATGTHSARFHTYNATRGTSGQLDLAVNMAGTNGIPTLSFDYINTSGSDSLVIAVSTNGGTSFGSTLLKLRTATAWTAQTLALPTTGLTATTIIRFTAFSDFGTTDIGLDNVRVSYVSCPPVTGVSVSNITTTTASVDFTASPNGGSYIVTVTPTGGTATTQTVTTSPVNLTGLTASTNYTVSIVANCGAANGNSTAVTATFRTDCLPAPYATVNNTTPYTQDFEATWLSLCGINEVPGVNWRNTPTTGNNSWRREDDGVSAAWTGPTSGAYTPTGSTVGGATGTHSARFHTYNATRGTSGQLDLAVNMAGTNGIPTLSFDYINTSGNDSVSVSLSTNGGTSFGRTLLKLTTAATWTRQTLALPTTGLTANTIIRLTAFSDFGTTDIGLDNVRVSYVTCPAVTAVTATNVTATTATVSFTAPTAGVSYTLTVTPATGTPTTQTVTASPATLTGLTPNTAYSVSIVANCSAANGNSVAAAVAFTTECAPAPYVLVNNSTPYTQDFEAAWLSQCGTNEIPSVNWRGKPVTGNNSWRREDDGASAAWTGPTSGAYTPTSSTVGGATGTHSARFHTYNATRGTSGQLDLYVNLAGTGAAAGLTFDYINTSGADSLNVFVSVNGGSTFGRSLVKLTTAAAWTRQTLSLPANAGATTIIRFAATSDFGTTDIGLDNVRVTYSACLPVSNLTATNVTSTGAQLGFTPPAGAPTGTTYEIEYGLQGFTLGSGTKVTGLTAPTYTLTGLTQSRDYCFYVRQNCGTANGNSSYAGPVCFTTPLPVPANDEPCGAVALGNTVTTSTNVGASTSAQNGIALPTCSGAQLPKDVWFTFTATAASMPMTVTGTAAGVVQVYSSPSCSAGPFTRVFCQAGPNNNQNVGALTITGLTPGTRYYMSVSGYGSGDTQGSFTIGAIATGTKAQADTDALLVYPNPSNTGQLTLRLNGQTGAGQATLLNALGQVVATKNLSGTTEQTLSTRGLATGLYTLRVTVAGQVLTRKVVLE</sequence>
<dbReference type="InterPro" id="IPR013320">
    <property type="entry name" value="ConA-like_dom_sf"/>
</dbReference>
<dbReference type="InterPro" id="IPR003961">
    <property type="entry name" value="FN3_dom"/>
</dbReference>
<organism evidence="6 7">
    <name type="scientific">Hymenobacter cyanobacteriorum</name>
    <dbReference type="NCBI Taxonomy" id="2926463"/>
    <lineage>
        <taxon>Bacteria</taxon>
        <taxon>Pseudomonadati</taxon>
        <taxon>Bacteroidota</taxon>
        <taxon>Cytophagia</taxon>
        <taxon>Cytophagales</taxon>
        <taxon>Hymenobacteraceae</taxon>
        <taxon>Hymenobacter</taxon>
    </lineage>
</organism>
<gene>
    <name evidence="6" type="ORF">MON38_12315</name>
</gene>
<evidence type="ECO:0000256" key="1">
    <source>
        <dbReference type="ARBA" id="ARBA00022737"/>
    </source>
</evidence>
<dbReference type="PANTHER" id="PTHR46708">
    <property type="entry name" value="TENASCIN"/>
    <property type="match status" value="1"/>
</dbReference>
<dbReference type="InterPro" id="IPR000998">
    <property type="entry name" value="MAM_dom"/>
</dbReference>
<feature type="region of interest" description="Disordered" evidence="2">
    <location>
        <begin position="1150"/>
        <end position="1178"/>
    </location>
</feature>
<evidence type="ECO:0000259" key="5">
    <source>
        <dbReference type="PROSITE" id="PS50853"/>
    </source>
</evidence>
<dbReference type="Gene3D" id="2.60.120.200">
    <property type="match status" value="4"/>
</dbReference>
<dbReference type="Pfam" id="PF18962">
    <property type="entry name" value="Por_Secre_tail"/>
    <property type="match status" value="1"/>
</dbReference>
<dbReference type="InterPro" id="IPR013783">
    <property type="entry name" value="Ig-like_fold"/>
</dbReference>
<dbReference type="GO" id="GO:0005975">
    <property type="term" value="P:carbohydrate metabolic process"/>
    <property type="evidence" value="ECO:0007669"/>
    <property type="project" value="UniProtKB-ARBA"/>
</dbReference>
<evidence type="ECO:0000313" key="7">
    <source>
        <dbReference type="Proteomes" id="UP001139193"/>
    </source>
</evidence>
<keyword evidence="1" id="KW-0677">Repeat</keyword>
<feature type="domain" description="Fibronectin type-III" evidence="5">
    <location>
        <begin position="1031"/>
        <end position="1117"/>
    </location>
</feature>
<dbReference type="PROSITE" id="PS50853">
    <property type="entry name" value="FN3"/>
    <property type="match status" value="5"/>
</dbReference>
<feature type="domain" description="Fibronectin type-III" evidence="5">
    <location>
        <begin position="751"/>
        <end position="839"/>
    </location>
</feature>
<dbReference type="GO" id="GO:0016020">
    <property type="term" value="C:membrane"/>
    <property type="evidence" value="ECO:0007669"/>
    <property type="project" value="InterPro"/>
</dbReference>
<feature type="domain" description="Fibronectin type-III" evidence="5">
    <location>
        <begin position="193"/>
        <end position="281"/>
    </location>
</feature>
<feature type="domain" description="Fibronectin type-III" evidence="5">
    <location>
        <begin position="1310"/>
        <end position="1404"/>
    </location>
</feature>
<dbReference type="Proteomes" id="UP001139193">
    <property type="component" value="Unassembled WGS sequence"/>
</dbReference>
<feature type="region of interest" description="Disordered" evidence="2">
    <location>
        <begin position="592"/>
        <end position="628"/>
    </location>
</feature>
<feature type="region of interest" description="Disordered" evidence="2">
    <location>
        <begin position="311"/>
        <end position="339"/>
    </location>
</feature>
<feature type="compositionally biased region" description="Polar residues" evidence="2">
    <location>
        <begin position="592"/>
        <end position="602"/>
    </location>
</feature>
<feature type="domain" description="Fibronectin type-III" evidence="5">
    <location>
        <begin position="469"/>
        <end position="557"/>
    </location>
</feature>
<dbReference type="CDD" id="cd00063">
    <property type="entry name" value="FN3"/>
    <property type="match status" value="2"/>
</dbReference>
<dbReference type="Gene3D" id="2.60.40.10">
    <property type="entry name" value="Immunoglobulins"/>
    <property type="match status" value="5"/>
</dbReference>
<evidence type="ECO:0000313" key="6">
    <source>
        <dbReference type="EMBL" id="MCI1188205.1"/>
    </source>
</evidence>
<dbReference type="InterPro" id="IPR050991">
    <property type="entry name" value="ECM_Regulatory_Proteins"/>
</dbReference>
<keyword evidence="3" id="KW-0732">Signal</keyword>
<keyword evidence="7" id="KW-1185">Reference proteome</keyword>
<dbReference type="PANTHER" id="PTHR46708:SF2">
    <property type="entry name" value="FIBRONECTIN TYPE-III DOMAIN-CONTAINING PROTEIN"/>
    <property type="match status" value="1"/>
</dbReference>
<dbReference type="InterPro" id="IPR026444">
    <property type="entry name" value="Secre_tail"/>
</dbReference>
<dbReference type="InterPro" id="IPR045474">
    <property type="entry name" value="GEVED"/>
</dbReference>
<dbReference type="SMART" id="SM00060">
    <property type="entry name" value="FN3"/>
    <property type="match status" value="6"/>
</dbReference>
<dbReference type="GO" id="GO:0004553">
    <property type="term" value="F:hydrolase activity, hydrolyzing O-glycosyl compounds"/>
    <property type="evidence" value="ECO:0007669"/>
    <property type="project" value="UniProtKB-ARBA"/>
</dbReference>
<evidence type="ECO:0000256" key="2">
    <source>
        <dbReference type="SAM" id="MobiDB-lite"/>
    </source>
</evidence>
<dbReference type="EMBL" id="JALBGC010000003">
    <property type="protein sequence ID" value="MCI1188205.1"/>
    <property type="molecule type" value="Genomic_DNA"/>
</dbReference>
<accession>A0A9X1VGK0</accession>
<name>A0A9X1VGK0_9BACT</name>
<dbReference type="Pfam" id="PF00041">
    <property type="entry name" value="fn3"/>
    <property type="match status" value="5"/>
</dbReference>
<dbReference type="InterPro" id="IPR036116">
    <property type="entry name" value="FN3_sf"/>
</dbReference>
<dbReference type="NCBIfam" id="TIGR04183">
    <property type="entry name" value="Por_Secre_tail"/>
    <property type="match status" value="1"/>
</dbReference>
<proteinExistence type="predicted"/>
<evidence type="ECO:0000259" key="4">
    <source>
        <dbReference type="PROSITE" id="PS50060"/>
    </source>
</evidence>
<dbReference type="Pfam" id="PF20009">
    <property type="entry name" value="GEVED"/>
    <property type="match status" value="1"/>
</dbReference>
<reference evidence="6" key="1">
    <citation type="submission" date="2022-03" db="EMBL/GenBank/DDBJ databases">
        <title>Bacterial whole genome sequence for Hymenobacter sp. DH14.</title>
        <authorList>
            <person name="Le V."/>
        </authorList>
    </citation>
    <scope>NUCLEOTIDE SEQUENCE</scope>
    <source>
        <strain evidence="6">DH14</strain>
    </source>
</reference>
<feature type="compositionally biased region" description="Polar residues" evidence="2">
    <location>
        <begin position="312"/>
        <end position="322"/>
    </location>
</feature>
<comment type="caution">
    <text evidence="6">The sequence shown here is derived from an EMBL/GenBank/DDBJ whole genome shotgun (WGS) entry which is preliminary data.</text>
</comment>
<evidence type="ECO:0000256" key="3">
    <source>
        <dbReference type="SAM" id="SignalP"/>
    </source>
</evidence>
<dbReference type="RefSeq" id="WP_241936469.1">
    <property type="nucleotide sequence ID" value="NZ_JALBGC010000003.1"/>
</dbReference>